<dbReference type="Proteomes" id="UP001208690">
    <property type="component" value="Unassembled WGS sequence"/>
</dbReference>
<proteinExistence type="predicted"/>
<comment type="caution">
    <text evidence="3">The sequence shown here is derived from an EMBL/GenBank/DDBJ whole genome shotgun (WGS) entry which is preliminary data.</text>
</comment>
<accession>A0ABT3B9F0</accession>
<evidence type="ECO:0000256" key="1">
    <source>
        <dbReference type="SAM" id="SignalP"/>
    </source>
</evidence>
<feature type="domain" description="Porin" evidence="2">
    <location>
        <begin position="7"/>
        <end position="310"/>
    </location>
</feature>
<dbReference type="InterPro" id="IPR023614">
    <property type="entry name" value="Porin_dom_sf"/>
</dbReference>
<dbReference type="RefSeq" id="WP_263842526.1">
    <property type="nucleotide sequence ID" value="NZ_JALIEB010000001.1"/>
</dbReference>
<protein>
    <submittedName>
        <fullName evidence="3">Porin</fullName>
    </submittedName>
</protein>
<evidence type="ECO:0000313" key="3">
    <source>
        <dbReference type="EMBL" id="MCV3270207.1"/>
    </source>
</evidence>
<gene>
    <name evidence="3" type="ORF">MUB52_02090</name>
</gene>
<keyword evidence="1" id="KW-0732">Signal</keyword>
<reference evidence="3 4" key="1">
    <citation type="submission" date="2022-04" db="EMBL/GenBank/DDBJ databases">
        <title>Roseobacter sp. WL0113 is a bacterium isolated from neritic sediment.</title>
        <authorList>
            <person name="Wang L."/>
            <person name="He W."/>
            <person name="Zhang D.-F."/>
        </authorList>
    </citation>
    <scope>NUCLEOTIDE SEQUENCE [LARGE SCALE GENOMIC DNA]</scope>
    <source>
        <strain evidence="3 4">WL0113</strain>
    </source>
</reference>
<sequence length="321" mass="33195">MKKLLIATTALVGTAGVVAADTANFNFNGYGRFGILYEEDRAGGTEEETRIESRYRLNIDSSTETDGGVRFAARIRVEANENADNSVDAGTFSGARFQVSSGGLRVRVGNISGVTDAAEVVDYFGFEPGLVGQTGQYANSGVSLPAFDSTGAGANGINVKYEMGDFAVMASYTDDHQDNLGATTDTASAGDSFEIGASYTFSAWTFGIVYGEFEAAAIGDSPEQDWIVATLSGTIGIADVSFLISDFEGDDDAVFGASASIPVGAATNILASVSDGGADGNDTSYGIGFRHSLGGGVRLDGMVGSNEDGNTIADLGVRFDF</sequence>
<dbReference type="InterPro" id="IPR033900">
    <property type="entry name" value="Gram_neg_porin_domain"/>
</dbReference>
<feature type="signal peptide" evidence="1">
    <location>
        <begin position="1"/>
        <end position="19"/>
    </location>
</feature>
<dbReference type="EMBL" id="JALIEB010000001">
    <property type="protein sequence ID" value="MCV3270207.1"/>
    <property type="molecule type" value="Genomic_DNA"/>
</dbReference>
<evidence type="ECO:0000313" key="4">
    <source>
        <dbReference type="Proteomes" id="UP001208690"/>
    </source>
</evidence>
<name>A0ABT3B9F0_9RHOB</name>
<dbReference type="SUPFAM" id="SSF56935">
    <property type="entry name" value="Porins"/>
    <property type="match status" value="1"/>
</dbReference>
<dbReference type="Gene3D" id="2.40.160.10">
    <property type="entry name" value="Porin"/>
    <property type="match status" value="1"/>
</dbReference>
<feature type="chain" id="PRO_5046311017" evidence="1">
    <location>
        <begin position="20"/>
        <end position="321"/>
    </location>
</feature>
<dbReference type="Pfam" id="PF13609">
    <property type="entry name" value="Porin_4"/>
    <property type="match status" value="1"/>
</dbReference>
<evidence type="ECO:0000259" key="2">
    <source>
        <dbReference type="Pfam" id="PF13609"/>
    </source>
</evidence>
<organism evidence="3 4">
    <name type="scientific">Roseobacter sinensis</name>
    <dbReference type="NCBI Taxonomy" id="2931391"/>
    <lineage>
        <taxon>Bacteria</taxon>
        <taxon>Pseudomonadati</taxon>
        <taxon>Pseudomonadota</taxon>
        <taxon>Alphaproteobacteria</taxon>
        <taxon>Rhodobacterales</taxon>
        <taxon>Roseobacteraceae</taxon>
        <taxon>Roseobacter</taxon>
    </lineage>
</organism>
<keyword evidence="4" id="KW-1185">Reference proteome</keyword>